<keyword evidence="1" id="KW-1133">Transmembrane helix</keyword>
<evidence type="ECO:0000256" key="1">
    <source>
        <dbReference type="SAM" id="Phobius"/>
    </source>
</evidence>
<sequence length="326" mass="36156">MGVGRLREFDAVWAELEPWLAGLETRRKAAARRLVTGIIAVVPGALAVILVLSALGLPGGVAIIAAIVLAAIVVGIVSAPFYALRTEVKHGMNTRLAGAFGLRYAPKPANPARFDSFRSHGLIPNSDRREFEDHFSGEAHGAEFELYEAELKQRRRSRKRTYYVTVFRGVLIRVAFPRTIEGVTLITRDQGIFNALSGLMRSANGRRLERIGLVDPKFERIFQVYGTDQVMARYLMTPAFMERVLALETALKGKNVRGVFDESLAEGFGKGELLLAAETGNLFEPGSLFKPLNARERVQALYRDFELVEEIIALVLAPDEKPEWMA</sequence>
<dbReference type="Proteomes" id="UP001596024">
    <property type="component" value="Unassembled WGS sequence"/>
</dbReference>
<accession>A0ABV9N799</accession>
<evidence type="ECO:0000313" key="3">
    <source>
        <dbReference type="Proteomes" id="UP001596024"/>
    </source>
</evidence>
<keyword evidence="1" id="KW-0812">Transmembrane</keyword>
<comment type="caution">
    <text evidence="2">The sequence shown here is derived from an EMBL/GenBank/DDBJ whole genome shotgun (WGS) entry which is preliminary data.</text>
</comment>
<feature type="transmembrane region" description="Helical" evidence="1">
    <location>
        <begin position="61"/>
        <end position="84"/>
    </location>
</feature>
<keyword evidence="3" id="KW-1185">Reference proteome</keyword>
<organism evidence="2 3">
    <name type="scientific">Glycocaulis abyssi</name>
    <dbReference type="NCBI Taxonomy" id="1433403"/>
    <lineage>
        <taxon>Bacteria</taxon>
        <taxon>Pseudomonadati</taxon>
        <taxon>Pseudomonadota</taxon>
        <taxon>Alphaproteobacteria</taxon>
        <taxon>Maricaulales</taxon>
        <taxon>Maricaulaceae</taxon>
        <taxon>Glycocaulis</taxon>
    </lineage>
</organism>
<gene>
    <name evidence="2" type="ORF">ACFPB0_02825</name>
</gene>
<evidence type="ECO:0000313" key="2">
    <source>
        <dbReference type="EMBL" id="MFC4724216.1"/>
    </source>
</evidence>
<name>A0ABV9N799_9PROT</name>
<feature type="transmembrane region" description="Helical" evidence="1">
    <location>
        <begin position="34"/>
        <end position="55"/>
    </location>
</feature>
<dbReference type="RefSeq" id="WP_371394897.1">
    <property type="nucleotide sequence ID" value="NZ_CP163421.1"/>
</dbReference>
<dbReference type="InterPro" id="IPR021484">
    <property type="entry name" value="DUF3137"/>
</dbReference>
<dbReference type="EMBL" id="JBHSGQ010000001">
    <property type="protein sequence ID" value="MFC4724216.1"/>
    <property type="molecule type" value="Genomic_DNA"/>
</dbReference>
<keyword evidence="1" id="KW-0472">Membrane</keyword>
<dbReference type="Pfam" id="PF11335">
    <property type="entry name" value="DUF3137"/>
    <property type="match status" value="1"/>
</dbReference>
<protein>
    <submittedName>
        <fullName evidence="2">DUF3137 domain-containing protein</fullName>
    </submittedName>
</protein>
<proteinExistence type="predicted"/>
<reference evidence="3" key="1">
    <citation type="journal article" date="2019" name="Int. J. Syst. Evol. Microbiol.">
        <title>The Global Catalogue of Microorganisms (GCM) 10K type strain sequencing project: providing services to taxonomists for standard genome sequencing and annotation.</title>
        <authorList>
            <consortium name="The Broad Institute Genomics Platform"/>
            <consortium name="The Broad Institute Genome Sequencing Center for Infectious Disease"/>
            <person name="Wu L."/>
            <person name="Ma J."/>
        </authorList>
    </citation>
    <scope>NUCLEOTIDE SEQUENCE [LARGE SCALE GENOMIC DNA]</scope>
    <source>
        <strain evidence="3">CCUG 62981</strain>
    </source>
</reference>